<dbReference type="Proteomes" id="UP000002357">
    <property type="component" value="Plasmid pSCL4"/>
</dbReference>
<dbReference type="OrthoDB" id="3629757at2"/>
<name>B5GMM5_STRCL</name>
<keyword evidence="1" id="KW-0614">Plasmid</keyword>
<evidence type="ECO:0000313" key="2">
    <source>
        <dbReference type="Proteomes" id="UP000002357"/>
    </source>
</evidence>
<accession>B5GMM5</accession>
<dbReference type="KEGG" id="sclf:BB341_29325"/>
<protein>
    <submittedName>
        <fullName evidence="1">Uncharacterized protein</fullName>
    </submittedName>
</protein>
<reference evidence="1 2" key="1">
    <citation type="journal article" date="2010" name="Genome Biol. Evol.">
        <title>The sequence of a 1.8-mb bacterial linear plasmid reveals a rich evolutionary reservoir of secondary metabolic pathways.</title>
        <authorList>
            <person name="Medema M.H."/>
            <person name="Trefzer A."/>
            <person name="Kovalchuk A."/>
            <person name="van den Berg M."/>
            <person name="Mueller U."/>
            <person name="Heijne W."/>
            <person name="Wu L."/>
            <person name="Alam M.T."/>
            <person name="Ronning C.M."/>
            <person name="Nierman W.C."/>
            <person name="Bovenberg R.A.L."/>
            <person name="Breitling R."/>
            <person name="Takano E."/>
        </authorList>
    </citation>
    <scope>NUCLEOTIDE SEQUENCE [LARGE SCALE GENOMIC DNA]</scope>
    <source>
        <strain evidence="2">ATCC 27064 / DSM 738 / JCM 4710 / NBRC 13307 / NCIMB 12785 / NRRL 3585 / VKM Ac-602</strain>
        <plasmid evidence="1">pSCL4</plasmid>
    </source>
</reference>
<sequence length="234" mass="25297">MNPFAVLAAFAADWNRLAPVLDPAARRSLRGRLTELRSLIANGAAVSDRESAAGRAVDGVLGSLPADEAARLRHEGGTARFAGASAATLEPGFQGYSAIDLCLLVLDDNPMVGPDLGPIRDRLLAEPSTPWHLAADPRLIVLSDRNGRKSLPLFQFEAGAMPRQPRQTWRPWRPWRIVLEVNTLLGADRDPWGAADWWLSRTTWWEGTPAALLGGGRDTELRGAAEALVAPDGE</sequence>
<organism evidence="1 2">
    <name type="scientific">Streptomyces clavuligerus</name>
    <dbReference type="NCBI Taxonomy" id="1901"/>
    <lineage>
        <taxon>Bacteria</taxon>
        <taxon>Bacillati</taxon>
        <taxon>Actinomycetota</taxon>
        <taxon>Actinomycetes</taxon>
        <taxon>Kitasatosporales</taxon>
        <taxon>Streptomycetaceae</taxon>
        <taxon>Streptomyces</taxon>
    </lineage>
</organism>
<proteinExistence type="predicted"/>
<geneLocation type="plasmid" evidence="1 2">
    <name>pSCL4</name>
</geneLocation>
<dbReference type="eggNOG" id="ENOG5032CAQ">
    <property type="taxonomic scope" value="Bacteria"/>
</dbReference>
<dbReference type="RefSeq" id="WP_003952985.1">
    <property type="nucleotide sequence ID" value="NZ_CP032054.1"/>
</dbReference>
<keyword evidence="2" id="KW-1185">Reference proteome</keyword>
<gene>
    <name evidence="1" type="ORF">SCLAV_p1045</name>
</gene>
<dbReference type="EMBL" id="CM000914">
    <property type="protein sequence ID" value="EFG04531.2"/>
    <property type="molecule type" value="Genomic_DNA"/>
</dbReference>
<evidence type="ECO:0000313" key="1">
    <source>
        <dbReference type="EMBL" id="EFG04531.2"/>
    </source>
</evidence>
<dbReference type="AlphaFoldDB" id="B5GMM5"/>